<evidence type="ECO:0000256" key="5">
    <source>
        <dbReference type="ARBA" id="ARBA00023040"/>
    </source>
</evidence>
<evidence type="ECO:0000256" key="7">
    <source>
        <dbReference type="ARBA" id="ARBA00023224"/>
    </source>
</evidence>
<keyword evidence="3" id="KW-0433">Leucine-rich repeat</keyword>
<dbReference type="InterPro" id="IPR001611">
    <property type="entry name" value="Leu-rich_rpt"/>
</dbReference>
<comment type="caution">
    <text evidence="9">The sequence shown here is derived from an EMBL/GenBank/DDBJ whole genome shotgun (WGS) entry which is preliminary data.</text>
</comment>
<dbReference type="GO" id="GO:0008528">
    <property type="term" value="F:G protein-coupled peptide receptor activity"/>
    <property type="evidence" value="ECO:0007669"/>
    <property type="project" value="TreeGrafter"/>
</dbReference>
<keyword evidence="4" id="KW-0677">Repeat</keyword>
<gene>
    <name evidence="9" type="primary">LGR6</name>
    <name evidence="9" type="ORF">CEXT_521551</name>
</gene>
<evidence type="ECO:0000256" key="4">
    <source>
        <dbReference type="ARBA" id="ARBA00022737"/>
    </source>
</evidence>
<keyword evidence="10" id="KW-1185">Reference proteome</keyword>
<sequence length="400" mass="46213">MEHFPDLTGTSALEMLTLDRANLKNIPKNLCEKIPLLKRLILRSNKISVLPDLHDCRELRQIDFSYNEISSLEGLPFQHQHKLVDLFIGYNFIQYIPEDAFYGLHSLQVLDLMHNKIQSIHEHAFMNLTKLRDLNLGENQFPTLPTEGLQNLRQLKTFNNKNLRDFPVPEHFPKVHTLALSYAYHCCIFRPLARRLPLPATLKETIVKLFVQVRGIRQSVMENIRARLRNPRQSGPVCRRVFQDYKISQGPEIAGHDKQPVQCLPEPGPFMPCEDLFGWWSLRCGVWVVFLLAMLGNGVVVIVLVFGRSKIDVPRFLVLQFSNGGFLHGNLSRNIGRCRCFHSWRIQGLCYTMADVSWLPNSRFLGSSKQRTISIHFSRHYIGTKLCHHPCHALEKSVYL</sequence>
<proteinExistence type="predicted"/>
<keyword evidence="6 9" id="KW-0675">Receptor</keyword>
<evidence type="ECO:0000256" key="8">
    <source>
        <dbReference type="SAM" id="Phobius"/>
    </source>
</evidence>
<dbReference type="EMBL" id="BPLR01018841">
    <property type="protein sequence ID" value="GIZ02668.1"/>
    <property type="molecule type" value="Genomic_DNA"/>
</dbReference>
<dbReference type="SMART" id="SM00369">
    <property type="entry name" value="LRR_TYP"/>
    <property type="match status" value="5"/>
</dbReference>
<dbReference type="PROSITE" id="PS51450">
    <property type="entry name" value="LRR"/>
    <property type="match status" value="3"/>
</dbReference>
<feature type="transmembrane region" description="Helical" evidence="8">
    <location>
        <begin position="285"/>
        <end position="306"/>
    </location>
</feature>
<keyword evidence="7" id="KW-0807">Transducer</keyword>
<protein>
    <submittedName>
        <fullName evidence="9">Leucine-rich repeat-containing G-protein coupled receptor 6</fullName>
    </submittedName>
</protein>
<dbReference type="Proteomes" id="UP001054945">
    <property type="component" value="Unassembled WGS sequence"/>
</dbReference>
<evidence type="ECO:0000256" key="6">
    <source>
        <dbReference type="ARBA" id="ARBA00023170"/>
    </source>
</evidence>
<comment type="subcellular location">
    <subcellularLocation>
        <location evidence="1">Cell membrane</location>
        <topology evidence="1">Multi-pass membrane protein</topology>
    </subcellularLocation>
</comment>
<dbReference type="InterPro" id="IPR032675">
    <property type="entry name" value="LRR_dom_sf"/>
</dbReference>
<keyword evidence="8" id="KW-0472">Membrane</keyword>
<evidence type="ECO:0000256" key="2">
    <source>
        <dbReference type="ARBA" id="ARBA00022475"/>
    </source>
</evidence>
<keyword evidence="8" id="KW-0812">Transmembrane</keyword>
<accession>A0AAV4Y5Q3</accession>
<keyword evidence="2" id="KW-1003">Cell membrane</keyword>
<keyword evidence="8" id="KW-1133">Transmembrane helix</keyword>
<dbReference type="GO" id="GO:0005886">
    <property type="term" value="C:plasma membrane"/>
    <property type="evidence" value="ECO:0007669"/>
    <property type="project" value="UniProtKB-SubCell"/>
</dbReference>
<dbReference type="SUPFAM" id="SSF52058">
    <property type="entry name" value="L domain-like"/>
    <property type="match status" value="1"/>
</dbReference>
<evidence type="ECO:0000256" key="1">
    <source>
        <dbReference type="ARBA" id="ARBA00004651"/>
    </source>
</evidence>
<evidence type="ECO:0000313" key="9">
    <source>
        <dbReference type="EMBL" id="GIZ02668.1"/>
    </source>
</evidence>
<dbReference type="PANTHER" id="PTHR24372">
    <property type="entry name" value="GLYCOPROTEIN HORMONE RECEPTOR"/>
    <property type="match status" value="1"/>
</dbReference>
<organism evidence="9 10">
    <name type="scientific">Caerostris extrusa</name>
    <name type="common">Bark spider</name>
    <name type="synonym">Caerostris bankana</name>
    <dbReference type="NCBI Taxonomy" id="172846"/>
    <lineage>
        <taxon>Eukaryota</taxon>
        <taxon>Metazoa</taxon>
        <taxon>Ecdysozoa</taxon>
        <taxon>Arthropoda</taxon>
        <taxon>Chelicerata</taxon>
        <taxon>Arachnida</taxon>
        <taxon>Araneae</taxon>
        <taxon>Araneomorphae</taxon>
        <taxon>Entelegynae</taxon>
        <taxon>Araneoidea</taxon>
        <taxon>Araneidae</taxon>
        <taxon>Caerostris</taxon>
    </lineage>
</organism>
<dbReference type="AlphaFoldDB" id="A0AAV4Y5Q3"/>
<dbReference type="GO" id="GO:0009755">
    <property type="term" value="P:hormone-mediated signaling pathway"/>
    <property type="evidence" value="ECO:0007669"/>
    <property type="project" value="TreeGrafter"/>
</dbReference>
<dbReference type="PANTHER" id="PTHR24372:SF82">
    <property type="entry name" value="RICKETS"/>
    <property type="match status" value="1"/>
</dbReference>
<name>A0AAV4Y5Q3_CAEEX</name>
<dbReference type="Pfam" id="PF13855">
    <property type="entry name" value="LRR_8"/>
    <property type="match status" value="1"/>
</dbReference>
<dbReference type="Gene3D" id="3.80.10.10">
    <property type="entry name" value="Ribonuclease Inhibitor"/>
    <property type="match status" value="1"/>
</dbReference>
<evidence type="ECO:0000313" key="10">
    <source>
        <dbReference type="Proteomes" id="UP001054945"/>
    </source>
</evidence>
<keyword evidence="5" id="KW-0297">G-protein coupled receptor</keyword>
<evidence type="ECO:0000256" key="3">
    <source>
        <dbReference type="ARBA" id="ARBA00022614"/>
    </source>
</evidence>
<dbReference type="InterPro" id="IPR003591">
    <property type="entry name" value="Leu-rich_rpt_typical-subtyp"/>
</dbReference>
<dbReference type="GO" id="GO:0007189">
    <property type="term" value="P:adenylate cyclase-activating G protein-coupled receptor signaling pathway"/>
    <property type="evidence" value="ECO:0007669"/>
    <property type="project" value="TreeGrafter"/>
</dbReference>
<reference evidence="9 10" key="1">
    <citation type="submission" date="2021-06" db="EMBL/GenBank/DDBJ databases">
        <title>Caerostris extrusa draft genome.</title>
        <authorList>
            <person name="Kono N."/>
            <person name="Arakawa K."/>
        </authorList>
    </citation>
    <scope>NUCLEOTIDE SEQUENCE [LARGE SCALE GENOMIC DNA]</scope>
</reference>